<dbReference type="eggNOG" id="COG1121">
    <property type="taxonomic scope" value="Bacteria"/>
</dbReference>
<evidence type="ECO:0000256" key="4">
    <source>
        <dbReference type="ARBA" id="ARBA00022840"/>
    </source>
</evidence>
<evidence type="ECO:0000256" key="2">
    <source>
        <dbReference type="ARBA" id="ARBA00022448"/>
    </source>
</evidence>
<dbReference type="InterPro" id="IPR003593">
    <property type="entry name" value="AAA+_ATPase"/>
</dbReference>
<evidence type="ECO:0000259" key="5">
    <source>
        <dbReference type="PROSITE" id="PS50893"/>
    </source>
</evidence>
<dbReference type="PANTHER" id="PTHR42734">
    <property type="entry name" value="METAL TRANSPORT SYSTEM ATP-BINDING PROTEIN TM_0124-RELATED"/>
    <property type="match status" value="1"/>
</dbReference>
<dbReference type="InterPro" id="IPR003439">
    <property type="entry name" value="ABC_transporter-like_ATP-bd"/>
</dbReference>
<dbReference type="SUPFAM" id="SSF52540">
    <property type="entry name" value="P-loop containing nucleoside triphosphate hydrolases"/>
    <property type="match status" value="1"/>
</dbReference>
<reference evidence="6 7" key="2">
    <citation type="journal article" date="2008" name="BMC Genomics">
        <title>Architecture of thermal adaptation in an Exiguobacterium sibiricum strain isolated from 3 million year old permafrost: a genome and transcriptome approach.</title>
        <authorList>
            <person name="Rodrigues D.F."/>
            <person name="Ivanova N."/>
            <person name="He Z."/>
            <person name="Huebner M."/>
            <person name="Zhou J."/>
            <person name="Tiedje J.M."/>
        </authorList>
    </citation>
    <scope>NUCLEOTIDE SEQUENCE [LARGE SCALE GENOMIC DNA]</scope>
    <source>
        <strain evidence="7">DSM 17290 / CIP 109462 / JCM 13490 / 255-15</strain>
    </source>
</reference>
<reference evidence="6 7" key="1">
    <citation type="journal article" date="2006" name="Extremophiles">
        <title>Characterization of Exiguobacterium isolates from the Siberian permafrost. Description of Exiguobacterium sibiricum sp. nov.</title>
        <authorList>
            <person name="Rodrigues D.F."/>
            <person name="Goris J."/>
            <person name="Vishnivetskaya T."/>
            <person name="Gilichinsky D."/>
            <person name="Thomashow M.F."/>
            <person name="Tiedje J.M."/>
        </authorList>
    </citation>
    <scope>NUCLEOTIDE SEQUENCE [LARGE SCALE GENOMIC DNA]</scope>
    <source>
        <strain evidence="7">DSM 17290 / CIP 109462 / JCM 13490 / 255-15</strain>
    </source>
</reference>
<keyword evidence="3" id="KW-0547">Nucleotide-binding</keyword>
<dbReference type="PROSITE" id="PS50893">
    <property type="entry name" value="ABC_TRANSPORTER_2"/>
    <property type="match status" value="1"/>
</dbReference>
<organism evidence="6 7">
    <name type="scientific">Exiguobacterium sibiricum (strain DSM 17290 / CCUG 55495 / CIP 109462 / JCM 13490 / 255-15)</name>
    <dbReference type="NCBI Taxonomy" id="262543"/>
    <lineage>
        <taxon>Bacteria</taxon>
        <taxon>Bacillati</taxon>
        <taxon>Bacillota</taxon>
        <taxon>Bacilli</taxon>
        <taxon>Bacillales</taxon>
        <taxon>Bacillales Family XII. Incertae Sedis</taxon>
        <taxon>Exiguobacterium</taxon>
    </lineage>
</organism>
<dbReference type="FunFam" id="3.40.50.300:FF:000134">
    <property type="entry name" value="Iron-enterobactin ABC transporter ATP-binding protein"/>
    <property type="match status" value="1"/>
</dbReference>
<dbReference type="KEGG" id="esi:Exig_2749"/>
<dbReference type="InterPro" id="IPR027417">
    <property type="entry name" value="P-loop_NTPase"/>
</dbReference>
<keyword evidence="7" id="KW-1185">Reference proteome</keyword>
<dbReference type="OrthoDB" id="9806726at2"/>
<protein>
    <submittedName>
        <fullName evidence="6">ABC transporter related</fullName>
    </submittedName>
</protein>
<evidence type="ECO:0000256" key="3">
    <source>
        <dbReference type="ARBA" id="ARBA00022741"/>
    </source>
</evidence>
<dbReference type="AlphaFoldDB" id="B1YEM8"/>
<dbReference type="Proteomes" id="UP000001681">
    <property type="component" value="Chromosome"/>
</dbReference>
<keyword evidence="2" id="KW-0813">Transport</keyword>
<dbReference type="GO" id="GO:0016887">
    <property type="term" value="F:ATP hydrolysis activity"/>
    <property type="evidence" value="ECO:0007669"/>
    <property type="project" value="InterPro"/>
</dbReference>
<dbReference type="STRING" id="262543.Exig_2749"/>
<dbReference type="PANTHER" id="PTHR42734:SF5">
    <property type="entry name" value="IRON TRANSPORT SYSTEM ATP-BINDING PROTEIN HI_0361-RELATED"/>
    <property type="match status" value="1"/>
</dbReference>
<dbReference type="EMBL" id="CP001022">
    <property type="protein sequence ID" value="ACB62196.1"/>
    <property type="molecule type" value="Genomic_DNA"/>
</dbReference>
<dbReference type="RefSeq" id="WP_012371612.1">
    <property type="nucleotide sequence ID" value="NC_010556.1"/>
</dbReference>
<reference evidence="7" key="3">
    <citation type="submission" date="2008-04" db="EMBL/GenBank/DDBJ databases">
        <title>Complete sequence of chromosome of Exiguobacterium sibiricum 255-15.</title>
        <authorList>
            <consortium name="US DOE Joint Genome Institute"/>
            <person name="Copeland A."/>
            <person name="Lucas S."/>
            <person name="Lapidus A."/>
            <person name="Glavina del Rio T."/>
            <person name="Dalin E."/>
            <person name="Tice H."/>
            <person name="Bruce D."/>
            <person name="Goodwin L."/>
            <person name="Pitluck S."/>
            <person name="Kiss H."/>
            <person name="Chertkov O."/>
            <person name="Monk C."/>
            <person name="Brettin T."/>
            <person name="Detter J.C."/>
            <person name="Han C."/>
            <person name="Kuske C.R."/>
            <person name="Schmutz J."/>
            <person name="Larimer F."/>
            <person name="Land M."/>
            <person name="Hauser L."/>
            <person name="Kyrpides N."/>
            <person name="Mikhailova N."/>
            <person name="Vishnivetskaya T."/>
            <person name="Rodrigues D.F."/>
            <person name="Gilichinsky D."/>
            <person name="Tiedje J."/>
            <person name="Richardson P."/>
        </authorList>
    </citation>
    <scope>NUCLEOTIDE SEQUENCE [LARGE SCALE GENOMIC DNA]</scope>
    <source>
        <strain evidence="7">DSM 17290 / CIP 109462 / JCM 13490 / 255-15</strain>
    </source>
</reference>
<dbReference type="CDD" id="cd03235">
    <property type="entry name" value="ABC_Metallic_Cations"/>
    <property type="match status" value="1"/>
</dbReference>
<dbReference type="GO" id="GO:0005524">
    <property type="term" value="F:ATP binding"/>
    <property type="evidence" value="ECO:0007669"/>
    <property type="project" value="UniProtKB-KW"/>
</dbReference>
<sequence length="247" mass="27083">MLHAVEVDQLSVSYFETTALERLSVRLTSGQLIGIIGPNGAGKSTFIKAIMGLIPAEATSIRLLGQSAKQARTQVAYVPQRSAIDWDFPIRVIDAVLIGCYPQLGLFKRPTKQHRMRARACLDRVGMLDYADRQIGELSGGQQQRVFLARALAQEADLLLLDEPFVGVDAGSEGVIIDLLRVLRDEGKTILVVHHDLSKAADYFDTLLLLNRRIISVGPPQDVLHADLIEAAYGNPLAFLQKVEVSS</sequence>
<comment type="similarity">
    <text evidence="1">Belongs to the ABC transporter superfamily.</text>
</comment>
<dbReference type="PROSITE" id="PS00211">
    <property type="entry name" value="ABC_TRANSPORTER_1"/>
    <property type="match status" value="1"/>
</dbReference>
<keyword evidence="4" id="KW-0067">ATP-binding</keyword>
<accession>B1YEM8</accession>
<dbReference type="InterPro" id="IPR050153">
    <property type="entry name" value="Metal_Ion_Import_ABC"/>
</dbReference>
<evidence type="ECO:0000313" key="6">
    <source>
        <dbReference type="EMBL" id="ACB62196.1"/>
    </source>
</evidence>
<proteinExistence type="inferred from homology"/>
<dbReference type="SMART" id="SM00382">
    <property type="entry name" value="AAA"/>
    <property type="match status" value="1"/>
</dbReference>
<dbReference type="Pfam" id="PF00005">
    <property type="entry name" value="ABC_tran"/>
    <property type="match status" value="1"/>
</dbReference>
<gene>
    <name evidence="6" type="ordered locus">Exig_2749</name>
</gene>
<dbReference type="Gene3D" id="3.40.50.300">
    <property type="entry name" value="P-loop containing nucleotide triphosphate hydrolases"/>
    <property type="match status" value="1"/>
</dbReference>
<dbReference type="HOGENOM" id="CLU_000604_1_11_9"/>
<name>B1YEM8_EXIS2</name>
<evidence type="ECO:0000256" key="1">
    <source>
        <dbReference type="ARBA" id="ARBA00005417"/>
    </source>
</evidence>
<dbReference type="InterPro" id="IPR017871">
    <property type="entry name" value="ABC_transporter-like_CS"/>
</dbReference>
<evidence type="ECO:0000313" key="7">
    <source>
        <dbReference type="Proteomes" id="UP000001681"/>
    </source>
</evidence>
<feature type="domain" description="ABC transporter" evidence="5">
    <location>
        <begin position="5"/>
        <end position="237"/>
    </location>
</feature>